<keyword evidence="5" id="KW-1133">Transmembrane helix</keyword>
<dbReference type="PANTHER" id="PTHR12151:SF25">
    <property type="entry name" value="LINALOOL DEHYDRATASE_ISOMERASE DOMAIN-CONTAINING PROTEIN"/>
    <property type="match status" value="1"/>
</dbReference>
<feature type="binding site" evidence="3">
    <location>
        <position position="162"/>
    </location>
    <ligand>
        <name>Cu cation</name>
        <dbReference type="ChEBI" id="CHEBI:23378"/>
    </ligand>
</feature>
<keyword evidence="2 3" id="KW-0186">Copper</keyword>
<keyword evidence="5" id="KW-0812">Transmembrane</keyword>
<feature type="domain" description="Thioredoxin" evidence="6">
    <location>
        <begin position="33"/>
        <end position="197"/>
    </location>
</feature>
<dbReference type="InterPro" id="IPR003782">
    <property type="entry name" value="SCO1/SenC"/>
</dbReference>
<dbReference type="EMBL" id="JNVM01000006">
    <property type="protein sequence ID" value="KEQ26662.1"/>
    <property type="molecule type" value="Genomic_DNA"/>
</dbReference>
<evidence type="ECO:0000256" key="4">
    <source>
        <dbReference type="PIRSR" id="PIRSR603782-2"/>
    </source>
</evidence>
<protein>
    <submittedName>
        <fullName evidence="7">Electron transporter SenC</fullName>
    </submittedName>
</protein>
<dbReference type="AlphaFoldDB" id="A0A081P7I9"/>
<keyword evidence="3" id="KW-0479">Metal-binding</keyword>
<dbReference type="eggNOG" id="COG1999">
    <property type="taxonomic scope" value="Bacteria"/>
</dbReference>
<dbReference type="OrthoDB" id="9811998at2"/>
<dbReference type="Gene3D" id="3.40.30.10">
    <property type="entry name" value="Glutaredoxin"/>
    <property type="match status" value="1"/>
</dbReference>
<dbReference type="PROSITE" id="PS51352">
    <property type="entry name" value="THIOREDOXIN_2"/>
    <property type="match status" value="1"/>
</dbReference>
<feature type="binding site" evidence="3">
    <location>
        <position position="75"/>
    </location>
    <ligand>
        <name>Cu cation</name>
        <dbReference type="ChEBI" id="CHEBI:23378"/>
    </ligand>
</feature>
<feature type="transmembrane region" description="Helical" evidence="5">
    <location>
        <begin position="6"/>
        <end position="26"/>
    </location>
</feature>
<comment type="similarity">
    <text evidence="1">Belongs to the SCO1/2 family.</text>
</comment>
<dbReference type="InterPro" id="IPR036249">
    <property type="entry name" value="Thioredoxin-like_sf"/>
</dbReference>
<name>A0A081P7I9_9BACL</name>
<gene>
    <name evidence="7" type="ORF">ET33_33010</name>
</gene>
<evidence type="ECO:0000259" key="6">
    <source>
        <dbReference type="PROSITE" id="PS51352"/>
    </source>
</evidence>
<dbReference type="Pfam" id="PF02630">
    <property type="entry name" value="SCO1-SenC"/>
    <property type="match status" value="1"/>
</dbReference>
<organism evidence="7 8">
    <name type="scientific">Paenibacillus tyrfis</name>
    <dbReference type="NCBI Taxonomy" id="1501230"/>
    <lineage>
        <taxon>Bacteria</taxon>
        <taxon>Bacillati</taxon>
        <taxon>Bacillota</taxon>
        <taxon>Bacilli</taxon>
        <taxon>Bacillales</taxon>
        <taxon>Paenibacillaceae</taxon>
        <taxon>Paenibacillus</taxon>
    </lineage>
</organism>
<accession>A0A081P7I9</accession>
<dbReference type="GO" id="GO:0046872">
    <property type="term" value="F:metal ion binding"/>
    <property type="evidence" value="ECO:0007669"/>
    <property type="project" value="UniProtKB-KW"/>
</dbReference>
<keyword evidence="4" id="KW-1015">Disulfide bond</keyword>
<dbReference type="CDD" id="cd02968">
    <property type="entry name" value="SCO"/>
    <property type="match status" value="1"/>
</dbReference>
<dbReference type="RefSeq" id="WP_036679569.1">
    <property type="nucleotide sequence ID" value="NZ_JNVM01000006.1"/>
</dbReference>
<dbReference type="InterPro" id="IPR013766">
    <property type="entry name" value="Thioredoxin_domain"/>
</dbReference>
<dbReference type="PANTHER" id="PTHR12151">
    <property type="entry name" value="ELECTRON TRANSPORT PROTIN SCO1/SENC FAMILY MEMBER"/>
    <property type="match status" value="1"/>
</dbReference>
<evidence type="ECO:0000256" key="2">
    <source>
        <dbReference type="ARBA" id="ARBA00023008"/>
    </source>
</evidence>
<evidence type="ECO:0000256" key="1">
    <source>
        <dbReference type="ARBA" id="ARBA00010996"/>
    </source>
</evidence>
<evidence type="ECO:0000313" key="8">
    <source>
        <dbReference type="Proteomes" id="UP000028123"/>
    </source>
</evidence>
<keyword evidence="8" id="KW-1185">Reference proteome</keyword>
<keyword evidence="5" id="KW-0472">Membrane</keyword>
<evidence type="ECO:0000256" key="3">
    <source>
        <dbReference type="PIRSR" id="PIRSR603782-1"/>
    </source>
</evidence>
<feature type="disulfide bond" description="Redox-active" evidence="4">
    <location>
        <begin position="71"/>
        <end position="75"/>
    </location>
</feature>
<sequence>MQKTGFKVVVMVLLVGLIATLAYMLVKGPEKKIGVLKKAPDFKLENLDGKTVTLADTAGKAKLVYFYFSYCPDVCPPTTYNLSKIQDVLVKKGVFGTKTALLSITFDPTRDTPERLKEFSSRFHPDYKGWYFLRGDEAYTADLAKKFDVLVAKDPKTGNFTHTNLFLLVDGKGDVRTYYSGNDENIDIERIANDLIQVSKES</sequence>
<dbReference type="Proteomes" id="UP000028123">
    <property type="component" value="Unassembled WGS sequence"/>
</dbReference>
<evidence type="ECO:0000313" key="7">
    <source>
        <dbReference type="EMBL" id="KEQ26662.1"/>
    </source>
</evidence>
<feature type="binding site" evidence="3">
    <location>
        <position position="71"/>
    </location>
    <ligand>
        <name>Cu cation</name>
        <dbReference type="ChEBI" id="CHEBI:23378"/>
    </ligand>
</feature>
<proteinExistence type="inferred from homology"/>
<dbReference type="SUPFAM" id="SSF52833">
    <property type="entry name" value="Thioredoxin-like"/>
    <property type="match status" value="1"/>
</dbReference>
<reference evidence="7 8" key="1">
    <citation type="submission" date="2014-06" db="EMBL/GenBank/DDBJ databases">
        <title>Draft genome sequence of Paenibacillus sp. MSt1.</title>
        <authorList>
            <person name="Aw Y.K."/>
            <person name="Ong K.S."/>
            <person name="Gan H.M."/>
            <person name="Lee S.M."/>
        </authorList>
    </citation>
    <scope>NUCLEOTIDE SEQUENCE [LARGE SCALE GENOMIC DNA]</scope>
    <source>
        <strain evidence="7 8">MSt1</strain>
    </source>
</reference>
<evidence type="ECO:0000256" key="5">
    <source>
        <dbReference type="SAM" id="Phobius"/>
    </source>
</evidence>
<comment type="caution">
    <text evidence="7">The sequence shown here is derived from an EMBL/GenBank/DDBJ whole genome shotgun (WGS) entry which is preliminary data.</text>
</comment>